<proteinExistence type="predicted"/>
<sequence length="84" mass="9625">MRFIKHLKMIRTWQYPLIAGAIIGTSCETYSGYKDTRKYSLEYNVIGTIMAGVGGFFKGGILGFFWPVTIPIIIIRNYNLEIKE</sequence>
<organism evidence="2">
    <name type="scientific">viral metagenome</name>
    <dbReference type="NCBI Taxonomy" id="1070528"/>
    <lineage>
        <taxon>unclassified sequences</taxon>
        <taxon>metagenomes</taxon>
        <taxon>organismal metagenomes</taxon>
    </lineage>
</organism>
<dbReference type="PROSITE" id="PS51257">
    <property type="entry name" value="PROKAR_LIPOPROTEIN"/>
    <property type="match status" value="1"/>
</dbReference>
<dbReference type="EMBL" id="MN740763">
    <property type="protein sequence ID" value="QHS82205.1"/>
    <property type="molecule type" value="Genomic_DNA"/>
</dbReference>
<name>A0A6C0ASG1_9ZZZZ</name>
<feature type="transmembrane region" description="Helical" evidence="1">
    <location>
        <begin position="45"/>
        <end position="75"/>
    </location>
</feature>
<keyword evidence="1" id="KW-0812">Transmembrane</keyword>
<protein>
    <recommendedName>
        <fullName evidence="3">Lipoprotein</fullName>
    </recommendedName>
</protein>
<keyword evidence="1" id="KW-0472">Membrane</keyword>
<evidence type="ECO:0000256" key="1">
    <source>
        <dbReference type="SAM" id="Phobius"/>
    </source>
</evidence>
<evidence type="ECO:0008006" key="3">
    <source>
        <dbReference type="Google" id="ProtNLM"/>
    </source>
</evidence>
<dbReference type="AlphaFoldDB" id="A0A6C0ASG1"/>
<reference evidence="2" key="1">
    <citation type="journal article" date="2020" name="Nature">
        <title>Giant virus diversity and host interactions through global metagenomics.</title>
        <authorList>
            <person name="Schulz F."/>
            <person name="Roux S."/>
            <person name="Paez-Espino D."/>
            <person name="Jungbluth S."/>
            <person name="Walsh D.A."/>
            <person name="Denef V.J."/>
            <person name="McMahon K.D."/>
            <person name="Konstantinidis K.T."/>
            <person name="Eloe-Fadrosh E.A."/>
            <person name="Kyrpides N.C."/>
            <person name="Woyke T."/>
        </authorList>
    </citation>
    <scope>NUCLEOTIDE SEQUENCE</scope>
    <source>
        <strain evidence="2">GVMAG-S-1101165-79</strain>
    </source>
</reference>
<keyword evidence="1" id="KW-1133">Transmembrane helix</keyword>
<accession>A0A6C0ASG1</accession>
<evidence type="ECO:0000313" key="2">
    <source>
        <dbReference type="EMBL" id="QHS82205.1"/>
    </source>
</evidence>